<sequence length="51" mass="5837">MQFSLTQNLCSCKTQEAHVCTRYASLSNYRNCRSIQISVCCNRPNLSPTQH</sequence>
<dbReference type="AlphaFoldDB" id="A0A0A9G212"/>
<protein>
    <submittedName>
        <fullName evidence="1">Uncharacterized protein</fullName>
    </submittedName>
</protein>
<name>A0A0A9G212_ARUDO</name>
<organism evidence="1">
    <name type="scientific">Arundo donax</name>
    <name type="common">Giant reed</name>
    <name type="synonym">Donax arundinaceus</name>
    <dbReference type="NCBI Taxonomy" id="35708"/>
    <lineage>
        <taxon>Eukaryota</taxon>
        <taxon>Viridiplantae</taxon>
        <taxon>Streptophyta</taxon>
        <taxon>Embryophyta</taxon>
        <taxon>Tracheophyta</taxon>
        <taxon>Spermatophyta</taxon>
        <taxon>Magnoliopsida</taxon>
        <taxon>Liliopsida</taxon>
        <taxon>Poales</taxon>
        <taxon>Poaceae</taxon>
        <taxon>PACMAD clade</taxon>
        <taxon>Arundinoideae</taxon>
        <taxon>Arundineae</taxon>
        <taxon>Arundo</taxon>
    </lineage>
</organism>
<reference evidence="1" key="1">
    <citation type="submission" date="2014-09" db="EMBL/GenBank/DDBJ databases">
        <authorList>
            <person name="Magalhaes I.L.F."/>
            <person name="Oliveira U."/>
            <person name="Santos F.R."/>
            <person name="Vidigal T.H.D.A."/>
            <person name="Brescovit A.D."/>
            <person name="Santos A.J."/>
        </authorList>
    </citation>
    <scope>NUCLEOTIDE SEQUENCE</scope>
    <source>
        <tissue evidence="1">Shoot tissue taken approximately 20 cm above the soil surface</tissue>
    </source>
</reference>
<dbReference type="EMBL" id="GBRH01180367">
    <property type="protein sequence ID" value="JAE17529.1"/>
    <property type="molecule type" value="Transcribed_RNA"/>
</dbReference>
<proteinExistence type="predicted"/>
<accession>A0A0A9G212</accession>
<reference evidence="1" key="2">
    <citation type="journal article" date="2015" name="Data Brief">
        <title>Shoot transcriptome of the giant reed, Arundo donax.</title>
        <authorList>
            <person name="Barrero R.A."/>
            <person name="Guerrero F.D."/>
            <person name="Moolhuijzen P."/>
            <person name="Goolsby J.A."/>
            <person name="Tidwell J."/>
            <person name="Bellgard S.E."/>
            <person name="Bellgard M.I."/>
        </authorList>
    </citation>
    <scope>NUCLEOTIDE SEQUENCE</scope>
    <source>
        <tissue evidence="1">Shoot tissue taken approximately 20 cm above the soil surface</tissue>
    </source>
</reference>
<evidence type="ECO:0000313" key="1">
    <source>
        <dbReference type="EMBL" id="JAE17529.1"/>
    </source>
</evidence>